<feature type="domain" description="TonB-dependent receptor-like beta-barrel" evidence="10">
    <location>
        <begin position="163"/>
        <end position="434"/>
    </location>
</feature>
<dbReference type="InterPro" id="IPR036942">
    <property type="entry name" value="Beta-barrel_TonB_sf"/>
</dbReference>
<keyword evidence="7" id="KW-0798">TonB box</keyword>
<evidence type="ECO:0000256" key="7">
    <source>
        <dbReference type="ARBA" id="ARBA00023077"/>
    </source>
</evidence>
<dbReference type="PANTHER" id="PTHR32552:SF81">
    <property type="entry name" value="TONB-DEPENDENT OUTER MEMBRANE RECEPTOR"/>
    <property type="match status" value="1"/>
</dbReference>
<name>T1CQ37_9ZZZZ</name>
<proteinExistence type="predicted"/>
<gene>
    <name evidence="11" type="ORF">B1A_06220</name>
</gene>
<keyword evidence="4" id="KW-0812">Transmembrane</keyword>
<dbReference type="GO" id="GO:0006826">
    <property type="term" value="P:iron ion transport"/>
    <property type="evidence" value="ECO:0007669"/>
    <property type="project" value="UniProtKB-KW"/>
</dbReference>
<feature type="non-terminal residue" evidence="11">
    <location>
        <position position="461"/>
    </location>
</feature>
<dbReference type="GO" id="GO:0009279">
    <property type="term" value="C:cell outer membrane"/>
    <property type="evidence" value="ECO:0007669"/>
    <property type="project" value="UniProtKB-SubCell"/>
</dbReference>
<dbReference type="PANTHER" id="PTHR32552">
    <property type="entry name" value="FERRICHROME IRON RECEPTOR-RELATED"/>
    <property type="match status" value="1"/>
</dbReference>
<sequence length="461" mass="50852">MRIITRKPDLTRNALAYKAQAGFTSGGGSADGGLDVIDNLALAPGRLATRIVLFGNHQAGYLTRTFPPPTSPATEDPFLQVPRTSVGDQGAQTTYGGSIATRLRVNRALEVDLMIMAQDTHDKGFPATFAPLPAFKPLYTLNRAFNVQPGATSAWVLPSLTIRYRRGNLRLVSATSYFYRHNRDIEDSTYGTGQILRSYYGVSALPAQPFLWDQKNYENQFTQEIRLSFTRFLGLSGTVGAFFARTRSVLSIPPTYARGLVAATADNTVVGPWPNDLLWTDYNPAMQRDIALFGQIYVPLGRKLTLTLGARRYWLHQTSDYTANGFNNFGLTPSDPQSSRQSGIDPKVALSYQLGKRAMVYASASEGFRAGAAQTFMPFCALPSLPVNDITHLKSDTLWSYEVGAKTQVPDTALLLSTAVFHIDWRNLQQQVALPCESIFDINGRRAVIERRGPRPAGPRR</sequence>
<evidence type="ECO:0000313" key="11">
    <source>
        <dbReference type="EMBL" id="EQD70609.1"/>
    </source>
</evidence>
<dbReference type="InterPro" id="IPR000531">
    <property type="entry name" value="Beta-barrel_TonB"/>
</dbReference>
<organism evidence="11">
    <name type="scientific">mine drainage metagenome</name>
    <dbReference type="NCBI Taxonomy" id="410659"/>
    <lineage>
        <taxon>unclassified sequences</taxon>
        <taxon>metagenomes</taxon>
        <taxon>ecological metagenomes</taxon>
    </lineage>
</organism>
<dbReference type="Gene3D" id="2.40.170.20">
    <property type="entry name" value="TonB-dependent receptor, beta-barrel domain"/>
    <property type="match status" value="1"/>
</dbReference>
<accession>T1CQ37</accession>
<keyword evidence="2" id="KW-0813">Transport</keyword>
<evidence type="ECO:0000256" key="9">
    <source>
        <dbReference type="ARBA" id="ARBA00023237"/>
    </source>
</evidence>
<dbReference type="Pfam" id="PF00593">
    <property type="entry name" value="TonB_dep_Rec_b-barrel"/>
    <property type="match status" value="1"/>
</dbReference>
<evidence type="ECO:0000256" key="8">
    <source>
        <dbReference type="ARBA" id="ARBA00023136"/>
    </source>
</evidence>
<comment type="caution">
    <text evidence="11">The sequence shown here is derived from an EMBL/GenBank/DDBJ whole genome shotgun (WGS) entry which is preliminary data.</text>
</comment>
<protein>
    <submittedName>
        <fullName evidence="11">TonB-dependent receptor</fullName>
    </submittedName>
</protein>
<dbReference type="AlphaFoldDB" id="T1CQ37"/>
<evidence type="ECO:0000256" key="5">
    <source>
        <dbReference type="ARBA" id="ARBA00023004"/>
    </source>
</evidence>
<dbReference type="SUPFAM" id="SSF56935">
    <property type="entry name" value="Porins"/>
    <property type="match status" value="1"/>
</dbReference>
<dbReference type="InterPro" id="IPR039426">
    <property type="entry name" value="TonB-dep_rcpt-like"/>
</dbReference>
<keyword evidence="3" id="KW-0410">Iron transport</keyword>
<keyword evidence="6" id="KW-0406">Ion transport</keyword>
<evidence type="ECO:0000256" key="3">
    <source>
        <dbReference type="ARBA" id="ARBA00022496"/>
    </source>
</evidence>
<keyword evidence="11" id="KW-0675">Receptor</keyword>
<keyword evidence="8" id="KW-0472">Membrane</keyword>
<keyword evidence="9" id="KW-0998">Cell outer membrane</keyword>
<keyword evidence="5" id="KW-0408">Iron</keyword>
<evidence type="ECO:0000256" key="4">
    <source>
        <dbReference type="ARBA" id="ARBA00022692"/>
    </source>
</evidence>
<comment type="subcellular location">
    <subcellularLocation>
        <location evidence="1">Cell outer membrane</location>
        <topology evidence="1">Multi-pass membrane protein</topology>
    </subcellularLocation>
</comment>
<reference evidence="11" key="1">
    <citation type="submission" date="2013-08" db="EMBL/GenBank/DDBJ databases">
        <authorList>
            <person name="Mendez C."/>
            <person name="Richter M."/>
            <person name="Ferrer M."/>
            <person name="Sanchez J."/>
        </authorList>
    </citation>
    <scope>NUCLEOTIDE SEQUENCE</scope>
</reference>
<evidence type="ECO:0000256" key="1">
    <source>
        <dbReference type="ARBA" id="ARBA00004571"/>
    </source>
</evidence>
<evidence type="ECO:0000259" key="10">
    <source>
        <dbReference type="Pfam" id="PF00593"/>
    </source>
</evidence>
<evidence type="ECO:0000256" key="2">
    <source>
        <dbReference type="ARBA" id="ARBA00022448"/>
    </source>
</evidence>
<reference evidence="11" key="2">
    <citation type="journal article" date="2014" name="ISME J.">
        <title>Microbial stratification in low pH oxic and suboxic macroscopic growths along an acid mine drainage.</title>
        <authorList>
            <person name="Mendez-Garcia C."/>
            <person name="Mesa V."/>
            <person name="Sprenger R.R."/>
            <person name="Richter M."/>
            <person name="Diez M.S."/>
            <person name="Solano J."/>
            <person name="Bargiela R."/>
            <person name="Golyshina O.V."/>
            <person name="Manteca A."/>
            <person name="Ramos J.L."/>
            <person name="Gallego J.R."/>
            <person name="Llorente I."/>
            <person name="Martins Dos Santos V.A."/>
            <person name="Jensen O.N."/>
            <person name="Pelaez A.I."/>
            <person name="Sanchez J."/>
            <person name="Ferrer M."/>
        </authorList>
    </citation>
    <scope>NUCLEOTIDE SEQUENCE</scope>
</reference>
<dbReference type="EMBL" id="AUZX01004521">
    <property type="protein sequence ID" value="EQD70609.1"/>
    <property type="molecule type" value="Genomic_DNA"/>
</dbReference>
<evidence type="ECO:0000256" key="6">
    <source>
        <dbReference type="ARBA" id="ARBA00023065"/>
    </source>
</evidence>